<organism evidence="9 10">
    <name type="scientific">Phocaeicola sartorii</name>
    <dbReference type="NCBI Taxonomy" id="671267"/>
    <lineage>
        <taxon>Bacteria</taxon>
        <taxon>Pseudomonadati</taxon>
        <taxon>Bacteroidota</taxon>
        <taxon>Bacteroidia</taxon>
        <taxon>Bacteroidales</taxon>
        <taxon>Bacteroidaceae</taxon>
        <taxon>Phocaeicola</taxon>
    </lineage>
</organism>
<accession>A0A4S2FSB1</accession>
<dbReference type="FunFam" id="3.30.565.10:FF:000006">
    <property type="entry name" value="Sensor histidine kinase WalK"/>
    <property type="match status" value="1"/>
</dbReference>
<evidence type="ECO:0000256" key="2">
    <source>
        <dbReference type="ARBA" id="ARBA00012438"/>
    </source>
</evidence>
<dbReference type="SMART" id="SM00388">
    <property type="entry name" value="HisKA"/>
    <property type="match status" value="1"/>
</dbReference>
<evidence type="ECO:0000256" key="3">
    <source>
        <dbReference type="ARBA" id="ARBA00022553"/>
    </source>
</evidence>
<dbReference type="EC" id="2.7.13.3" evidence="2"/>
<dbReference type="InterPro" id="IPR003594">
    <property type="entry name" value="HATPase_dom"/>
</dbReference>
<dbReference type="InterPro" id="IPR000014">
    <property type="entry name" value="PAS"/>
</dbReference>
<dbReference type="GeneID" id="82155316"/>
<dbReference type="InterPro" id="IPR050736">
    <property type="entry name" value="Sensor_HK_Regulatory"/>
</dbReference>
<dbReference type="SMART" id="SM00387">
    <property type="entry name" value="HATPase_c"/>
    <property type="match status" value="1"/>
</dbReference>
<dbReference type="InterPro" id="IPR004358">
    <property type="entry name" value="Sig_transdc_His_kin-like_C"/>
</dbReference>
<evidence type="ECO:0000256" key="4">
    <source>
        <dbReference type="ARBA" id="ARBA00022679"/>
    </source>
</evidence>
<feature type="domain" description="Histidine kinase" evidence="7">
    <location>
        <begin position="316"/>
        <end position="527"/>
    </location>
</feature>
<dbReference type="SUPFAM" id="SSF55874">
    <property type="entry name" value="ATPase domain of HSP90 chaperone/DNA topoisomerase II/histidine kinase"/>
    <property type="match status" value="1"/>
</dbReference>
<dbReference type="SUPFAM" id="SSF55785">
    <property type="entry name" value="PYP-like sensor domain (PAS domain)"/>
    <property type="match status" value="2"/>
</dbReference>
<dbReference type="CDD" id="cd00082">
    <property type="entry name" value="HisKA"/>
    <property type="match status" value="1"/>
</dbReference>
<dbReference type="InterPro" id="IPR005467">
    <property type="entry name" value="His_kinase_dom"/>
</dbReference>
<evidence type="ECO:0000256" key="6">
    <source>
        <dbReference type="ARBA" id="ARBA00023012"/>
    </source>
</evidence>
<dbReference type="AlphaFoldDB" id="A0A4S2FSB1"/>
<name>A0A4S2FSB1_9BACT</name>
<dbReference type="SMART" id="SM00091">
    <property type="entry name" value="PAS"/>
    <property type="match status" value="2"/>
</dbReference>
<dbReference type="Pfam" id="PF08448">
    <property type="entry name" value="PAS_4"/>
    <property type="match status" value="1"/>
</dbReference>
<keyword evidence="3" id="KW-0597">Phosphoprotein</keyword>
<keyword evidence="6" id="KW-0902">Two-component regulatory system</keyword>
<dbReference type="GO" id="GO:0000155">
    <property type="term" value="F:phosphorelay sensor kinase activity"/>
    <property type="evidence" value="ECO:0007669"/>
    <property type="project" value="InterPro"/>
</dbReference>
<dbReference type="PANTHER" id="PTHR43711:SF31">
    <property type="entry name" value="HISTIDINE KINASE"/>
    <property type="match status" value="1"/>
</dbReference>
<comment type="caution">
    <text evidence="9">The sequence shown here is derived from an EMBL/GenBank/DDBJ whole genome shotgun (WGS) entry which is preliminary data.</text>
</comment>
<evidence type="ECO:0000259" key="8">
    <source>
        <dbReference type="PROSITE" id="PS50112"/>
    </source>
</evidence>
<keyword evidence="4" id="KW-0808">Transferase</keyword>
<dbReference type="Pfam" id="PF00512">
    <property type="entry name" value="HisKA"/>
    <property type="match status" value="1"/>
</dbReference>
<evidence type="ECO:0000256" key="5">
    <source>
        <dbReference type="ARBA" id="ARBA00022777"/>
    </source>
</evidence>
<comment type="catalytic activity">
    <reaction evidence="1">
        <text>ATP + protein L-histidine = ADP + protein N-phospho-L-histidine.</text>
        <dbReference type="EC" id="2.7.13.3"/>
    </reaction>
</comment>
<reference evidence="9 10" key="1">
    <citation type="submission" date="2019-04" db="EMBL/GenBank/DDBJ databases">
        <title>Microbes associate with the intestines of laboratory mice.</title>
        <authorList>
            <person name="Navarre W."/>
            <person name="Wong E."/>
            <person name="Huang K."/>
            <person name="Tropini C."/>
            <person name="Ng K."/>
            <person name="Yu B."/>
        </authorList>
    </citation>
    <scope>NUCLEOTIDE SEQUENCE [LARGE SCALE GENOMIC DNA]</scope>
    <source>
        <strain evidence="9 10">NM22_B1</strain>
    </source>
</reference>
<dbReference type="Pfam" id="PF13426">
    <property type="entry name" value="PAS_9"/>
    <property type="match status" value="1"/>
</dbReference>
<evidence type="ECO:0000313" key="9">
    <source>
        <dbReference type="EMBL" id="TGY72101.1"/>
    </source>
</evidence>
<dbReference type="PANTHER" id="PTHR43711">
    <property type="entry name" value="TWO-COMPONENT HISTIDINE KINASE"/>
    <property type="match status" value="1"/>
</dbReference>
<dbReference type="Gene3D" id="3.30.565.10">
    <property type="entry name" value="Histidine kinase-like ATPase, C-terminal domain"/>
    <property type="match status" value="1"/>
</dbReference>
<dbReference type="PROSITE" id="PS50112">
    <property type="entry name" value="PAS"/>
    <property type="match status" value="2"/>
</dbReference>
<dbReference type="SUPFAM" id="SSF47384">
    <property type="entry name" value="Homodimeric domain of signal transducing histidine kinase"/>
    <property type="match status" value="1"/>
</dbReference>
<evidence type="ECO:0000256" key="1">
    <source>
        <dbReference type="ARBA" id="ARBA00000085"/>
    </source>
</evidence>
<dbReference type="Pfam" id="PF02518">
    <property type="entry name" value="HATPase_c"/>
    <property type="match status" value="1"/>
</dbReference>
<dbReference type="InterPro" id="IPR036890">
    <property type="entry name" value="HATPase_C_sf"/>
</dbReference>
<keyword evidence="5" id="KW-0418">Kinase</keyword>
<dbReference type="InterPro" id="IPR003661">
    <property type="entry name" value="HisK_dim/P_dom"/>
</dbReference>
<dbReference type="Gene3D" id="1.10.287.130">
    <property type="match status" value="1"/>
</dbReference>
<dbReference type="CDD" id="cd00130">
    <property type="entry name" value="PAS"/>
    <property type="match status" value="2"/>
</dbReference>
<dbReference type="PRINTS" id="PR00344">
    <property type="entry name" value="BCTRLSENSOR"/>
</dbReference>
<dbReference type="InterPro" id="IPR013656">
    <property type="entry name" value="PAS_4"/>
</dbReference>
<dbReference type="RefSeq" id="WP_025076751.1">
    <property type="nucleotide sequence ID" value="NZ_CAOOJZ010000009.1"/>
</dbReference>
<gene>
    <name evidence="9" type="ORF">E5339_04420</name>
</gene>
<dbReference type="PROSITE" id="PS50109">
    <property type="entry name" value="HIS_KIN"/>
    <property type="match status" value="1"/>
</dbReference>
<dbReference type="InterPro" id="IPR036097">
    <property type="entry name" value="HisK_dim/P_sf"/>
</dbReference>
<dbReference type="EMBL" id="SRYJ01000007">
    <property type="protein sequence ID" value="TGY72101.1"/>
    <property type="molecule type" value="Genomic_DNA"/>
</dbReference>
<evidence type="ECO:0000259" key="7">
    <source>
        <dbReference type="PROSITE" id="PS50109"/>
    </source>
</evidence>
<dbReference type="Proteomes" id="UP000310760">
    <property type="component" value="Unassembled WGS sequence"/>
</dbReference>
<dbReference type="Gene3D" id="3.30.450.20">
    <property type="entry name" value="PAS domain"/>
    <property type="match status" value="2"/>
</dbReference>
<feature type="domain" description="PAS" evidence="8">
    <location>
        <begin position="170"/>
        <end position="243"/>
    </location>
</feature>
<sequence length="533" mass="61348">MYNTKQDLLTEENKRLREEIEQLRKENELLKFPQSSGCLPQFLIDQMDAIIFIKDAGNDFRYFMVNENFCKVQHLSRAEIIGKNDYEIFPPDDARKYREDDEKAVYGKTSYSFQEEVNLPGQNKIILKTTKSYVSASNGNKFLVCISHDVTQSVEKETRLKNAIEIEQAAHQMMKAIFHKLPSAILIKDIEDNYRFYIVNKKFEQMCNMSKEILIGKTDYDVFPKSEADKYRKDDIEASLYTESDPMVIQEIVTSPDRDVNTHLQTFKFSFSFKGKSLLICVGVDITLQHQMMEQIKEALEKAEQADRLKSQFITNMSHEIRTPLNAIIGFSQLIAETEDKEEQKEYHRIVTQNNNLLLTLIEDVLNLSELNSGNVKFNNTEFDFADAFRDLYTQMKEKVFRPEVTFTTTPSLPSILVRTDRERIIQIIGNLVTNAAKFTSKGTIQMGYACKDNGLEIYVKDTGLGIKAKNLESIFNRFKKLNPFIQGTGLGLPICKSIAEQMGGRIWVESEFGKGSTFYVWIPCVVSSIKDK</sequence>
<dbReference type="InterPro" id="IPR035965">
    <property type="entry name" value="PAS-like_dom_sf"/>
</dbReference>
<feature type="domain" description="PAS" evidence="8">
    <location>
        <begin position="43"/>
        <end position="108"/>
    </location>
</feature>
<protein>
    <recommendedName>
        <fullName evidence="2">histidine kinase</fullName>
        <ecNumber evidence="2">2.7.13.3</ecNumber>
    </recommendedName>
</protein>
<proteinExistence type="predicted"/>
<evidence type="ECO:0000313" key="10">
    <source>
        <dbReference type="Proteomes" id="UP000310760"/>
    </source>
</evidence>
<dbReference type="NCBIfam" id="TIGR00229">
    <property type="entry name" value="sensory_box"/>
    <property type="match status" value="1"/>
</dbReference>